<geneLocation type="plasmid" evidence="2 3">
    <name>unnamed3</name>
</geneLocation>
<evidence type="ECO:0000256" key="1">
    <source>
        <dbReference type="SAM" id="SignalP"/>
    </source>
</evidence>
<evidence type="ECO:0000313" key="3">
    <source>
        <dbReference type="Proteomes" id="UP000679284"/>
    </source>
</evidence>
<dbReference type="EMBL" id="CP047292">
    <property type="protein sequence ID" value="QUS37310.1"/>
    <property type="molecule type" value="Genomic_DNA"/>
</dbReference>
<dbReference type="InterPro" id="IPR009576">
    <property type="entry name" value="Biofilm_formation_YgiB"/>
</dbReference>
<sequence length="187" mass="19106">MRKRSATVALTLMGAAFALSGCREDRTEASSFPDLASCRAEAEAGSLNFTPADCDAAFAQAQADHEETAPRYDALAVCEEEHGVGNCEQQAEAGGGFSFMPLLAGMMIGQMLGGRGIMSQPLVNTANGRFATPGGTSVASNNGRGAMNASAFQKAPATVGRPPMSQADVMRRGGFGSSGAARTSFGG</sequence>
<dbReference type="KEGG" id="fap:GR316_13095"/>
<reference evidence="2" key="1">
    <citation type="submission" date="2020-01" db="EMBL/GenBank/DDBJ databases">
        <authorList>
            <person name="Yang Y."/>
            <person name="Kwon Y.M."/>
        </authorList>
    </citation>
    <scope>NUCLEOTIDE SEQUENCE</scope>
    <source>
        <strain evidence="2">PG104</strain>
        <plasmid evidence="2">unnamed3</plasmid>
    </source>
</reference>
<feature type="chain" id="PRO_5035265007" evidence="1">
    <location>
        <begin position="19"/>
        <end position="187"/>
    </location>
</feature>
<dbReference type="AlphaFoldDB" id="A0A8J8MV80"/>
<keyword evidence="3" id="KW-1185">Reference proteome</keyword>
<evidence type="ECO:0000313" key="2">
    <source>
        <dbReference type="EMBL" id="QUS37310.1"/>
    </source>
</evidence>
<protein>
    <submittedName>
        <fullName evidence="2">DUF1190 domain-containing protein</fullName>
    </submittedName>
</protein>
<proteinExistence type="predicted"/>
<dbReference type="Proteomes" id="UP000679284">
    <property type="component" value="Plasmid unnamed3"/>
</dbReference>
<accession>A0A8J8MV80</accession>
<feature type="signal peptide" evidence="1">
    <location>
        <begin position="1"/>
        <end position="18"/>
    </location>
</feature>
<gene>
    <name evidence="2" type="ORF">GR316_13095</name>
</gene>
<dbReference type="PROSITE" id="PS51257">
    <property type="entry name" value="PROKAR_LIPOPROTEIN"/>
    <property type="match status" value="1"/>
</dbReference>
<organism evidence="2 3">
    <name type="scientific">Falsirhodobacter algicola</name>
    <dbReference type="NCBI Taxonomy" id="2692330"/>
    <lineage>
        <taxon>Bacteria</taxon>
        <taxon>Pseudomonadati</taxon>
        <taxon>Pseudomonadota</taxon>
        <taxon>Alphaproteobacteria</taxon>
        <taxon>Rhodobacterales</taxon>
        <taxon>Paracoccaceae</taxon>
        <taxon>Falsirhodobacter</taxon>
    </lineage>
</organism>
<keyword evidence="2" id="KW-0614">Plasmid</keyword>
<dbReference type="RefSeq" id="WP_211785490.1">
    <property type="nucleotide sequence ID" value="NZ_CP047292.1"/>
</dbReference>
<keyword evidence="1" id="KW-0732">Signal</keyword>
<name>A0A8J8MV80_9RHOB</name>
<dbReference type="Pfam" id="PF06693">
    <property type="entry name" value="DUF1190"/>
    <property type="match status" value="1"/>
</dbReference>